<keyword evidence="2" id="KW-1185">Reference proteome</keyword>
<protein>
    <submittedName>
        <fullName evidence="1">Uncharacterized protein</fullName>
    </submittedName>
</protein>
<gene>
    <name evidence="1" type="ORF">IIE05_13335</name>
</gene>
<name>A0ABR9NXF6_9BACT</name>
<dbReference type="RefSeq" id="WP_192905766.1">
    <property type="nucleotide sequence ID" value="NZ_JADBFD010000019.1"/>
</dbReference>
<dbReference type="InterPro" id="IPR044000">
    <property type="entry name" value="Phage_tube_2"/>
</dbReference>
<organism evidence="1 2">
    <name type="scientific">Geobacter anodireducens</name>
    <dbReference type="NCBI Taxonomy" id="1340425"/>
    <lineage>
        <taxon>Bacteria</taxon>
        <taxon>Pseudomonadati</taxon>
        <taxon>Thermodesulfobacteriota</taxon>
        <taxon>Desulfuromonadia</taxon>
        <taxon>Geobacterales</taxon>
        <taxon>Geobacteraceae</taxon>
        <taxon>Geobacter</taxon>
    </lineage>
</organism>
<comment type="caution">
    <text evidence="1">The sequence shown here is derived from an EMBL/GenBank/DDBJ whole genome shotgun (WGS) entry which is preliminary data.</text>
</comment>
<proteinExistence type="predicted"/>
<dbReference type="Proteomes" id="UP000618926">
    <property type="component" value="Unassembled WGS sequence"/>
</dbReference>
<sequence>MEQASGGNARIVISGAETTRGVIPVTPAGLVMPFESESLGRKTELLKSNIIRSSRNASKPSRGKREVSGNIKTELSPTMGRQLLMGYGSVVTAGAGPSYTHTFKIGQSLPYHTIEKGFTDLEKYFRYLGCKCNKVGYEVNPSGVLPLDMDFMGMDRLIETESFDPVAVDLGHDAWEAFEAAIKVGGNVIDTVSAVKWSLENNLDGDVYCIGGGGKRYSIPEGATVISGSITVLFDSVALLEAATNGTENSLEFSLSRGTGDGTAGNEKLTQTFDELIFQEQDPIIKDKKGILLELPWTAYWNNGPNGTSAMAVLKNTQATL</sequence>
<evidence type="ECO:0000313" key="2">
    <source>
        <dbReference type="Proteomes" id="UP000618926"/>
    </source>
</evidence>
<dbReference type="EMBL" id="JADBFD010000019">
    <property type="protein sequence ID" value="MBE2888947.1"/>
    <property type="molecule type" value="Genomic_DNA"/>
</dbReference>
<reference evidence="1 2" key="1">
    <citation type="submission" date="2020-10" db="EMBL/GenBank/DDBJ databases">
        <title>Investigation of anaerobic biodegradation of phenanthrene by a sulfate-dependent Geobacter anodireducens strain PheS2.</title>
        <authorList>
            <person name="Zhang Z."/>
        </authorList>
    </citation>
    <scope>NUCLEOTIDE SEQUENCE [LARGE SCALE GENOMIC DNA]</scope>
    <source>
        <strain evidence="1 2">PheS2</strain>
    </source>
</reference>
<dbReference type="Pfam" id="PF18906">
    <property type="entry name" value="Phage_tube_2"/>
    <property type="match status" value="1"/>
</dbReference>
<accession>A0ABR9NXF6</accession>
<evidence type="ECO:0000313" key="1">
    <source>
        <dbReference type="EMBL" id="MBE2888947.1"/>
    </source>
</evidence>